<accession>G0MX69</accession>
<evidence type="ECO:0000313" key="2">
    <source>
        <dbReference type="EMBL" id="EGT46651.1"/>
    </source>
</evidence>
<proteinExistence type="predicted"/>
<evidence type="ECO:0000313" key="3">
    <source>
        <dbReference type="Proteomes" id="UP000008068"/>
    </source>
</evidence>
<feature type="compositionally biased region" description="Basic and acidic residues" evidence="1">
    <location>
        <begin position="162"/>
        <end position="179"/>
    </location>
</feature>
<dbReference type="eggNOG" id="ENOG502TJB5">
    <property type="taxonomic scope" value="Eukaryota"/>
</dbReference>
<organism evidence="3">
    <name type="scientific">Caenorhabditis brenneri</name>
    <name type="common">Nematode worm</name>
    <dbReference type="NCBI Taxonomy" id="135651"/>
    <lineage>
        <taxon>Eukaryota</taxon>
        <taxon>Metazoa</taxon>
        <taxon>Ecdysozoa</taxon>
        <taxon>Nematoda</taxon>
        <taxon>Chromadorea</taxon>
        <taxon>Rhabditida</taxon>
        <taxon>Rhabditina</taxon>
        <taxon>Rhabditomorpha</taxon>
        <taxon>Rhabditoidea</taxon>
        <taxon>Rhabditidae</taxon>
        <taxon>Peloderinae</taxon>
        <taxon>Caenorhabditis</taxon>
    </lineage>
</organism>
<reference evidence="3" key="1">
    <citation type="submission" date="2011-07" db="EMBL/GenBank/DDBJ databases">
        <authorList>
            <consortium name="Caenorhabditis brenneri Sequencing and Analysis Consortium"/>
            <person name="Wilson R.K."/>
        </authorList>
    </citation>
    <scope>NUCLEOTIDE SEQUENCE [LARGE SCALE GENOMIC DNA]</scope>
    <source>
        <strain evidence="3">PB2801</strain>
    </source>
</reference>
<feature type="region of interest" description="Disordered" evidence="1">
    <location>
        <begin position="159"/>
        <end position="179"/>
    </location>
</feature>
<keyword evidence="3" id="KW-1185">Reference proteome</keyword>
<dbReference type="Proteomes" id="UP000008068">
    <property type="component" value="Unassembled WGS sequence"/>
</dbReference>
<sequence>MLLLVPKVKPMQVPIPPDNLQTEFLMDDVRVLMYTGLPETDNKYNMPAAIALDACTLYNRTCTYLESDTKQPHRDDQTVRDIREVNKPRLEYIVTQASLPFKKDLSHTLIELFYGCIHNERIAEDFLGKIKSDHDRAAGIKSSQQLYTEERSGIRIFYAPYKPDEPPKIPPHREYKQTK</sequence>
<dbReference type="AlphaFoldDB" id="G0MX69"/>
<name>G0MX69_CAEBE</name>
<evidence type="ECO:0000256" key="1">
    <source>
        <dbReference type="SAM" id="MobiDB-lite"/>
    </source>
</evidence>
<protein>
    <submittedName>
        <fullName evidence="2">Uncharacterized protein</fullName>
    </submittedName>
</protein>
<dbReference type="InParanoid" id="G0MX69"/>
<dbReference type="EMBL" id="GL379818">
    <property type="protein sequence ID" value="EGT46651.1"/>
    <property type="molecule type" value="Genomic_DNA"/>
</dbReference>
<dbReference type="HOGENOM" id="CLU_1504758_0_0_1"/>
<gene>
    <name evidence="2" type="ORF">CAEBREN_11578</name>
</gene>